<sequence>MVKKDKKVFTIALGSLFELQTQIVLSSYKSYINNKELLNLEKKIEELQKMISGFKKSLE</sequence>
<dbReference type="Proteomes" id="UP000467305">
    <property type="component" value="Unassembled WGS sequence"/>
</dbReference>
<reference evidence="1 2" key="1">
    <citation type="submission" date="2019-09" db="EMBL/GenBank/DDBJ databases">
        <authorList>
            <person name="Cao W.R."/>
        </authorList>
    </citation>
    <scope>NUCLEOTIDE SEQUENCE [LARGE SCALE GENOMIC DNA]</scope>
    <source>
        <strain evidence="2">a4</strain>
    </source>
</reference>
<name>A0A7J5A9S3_9FLAO</name>
<dbReference type="OrthoDB" id="9811959at2"/>
<dbReference type="NCBIfam" id="TIGR02436">
    <property type="entry name" value="four helix bundle protein"/>
    <property type="match status" value="1"/>
</dbReference>
<dbReference type="AlphaFoldDB" id="A0A7J5A9S3"/>
<dbReference type="RefSeq" id="WP_150900867.1">
    <property type="nucleotide sequence ID" value="NZ_WAAU01000029.1"/>
</dbReference>
<proteinExistence type="predicted"/>
<evidence type="ECO:0000313" key="2">
    <source>
        <dbReference type="Proteomes" id="UP000467305"/>
    </source>
</evidence>
<dbReference type="InterPro" id="IPR012657">
    <property type="entry name" value="23S_rRNA-intervening_sequence"/>
</dbReference>
<dbReference type="InterPro" id="IPR036583">
    <property type="entry name" value="23S_rRNA_IVS_sf"/>
</dbReference>
<accession>A0A7J5A9S3</accession>
<dbReference type="Gene3D" id="1.20.1440.60">
    <property type="entry name" value="23S rRNA-intervening sequence"/>
    <property type="match status" value="1"/>
</dbReference>
<dbReference type="Pfam" id="PF05635">
    <property type="entry name" value="23S_rRNA_IVP"/>
    <property type="match status" value="1"/>
</dbReference>
<gene>
    <name evidence="1" type="ORF">F7018_14770</name>
</gene>
<dbReference type="SUPFAM" id="SSF158446">
    <property type="entry name" value="IVS-encoded protein-like"/>
    <property type="match status" value="1"/>
</dbReference>
<evidence type="ECO:0000313" key="1">
    <source>
        <dbReference type="EMBL" id="KAB1154233.1"/>
    </source>
</evidence>
<protein>
    <submittedName>
        <fullName evidence="1">Four helix bundle protein</fullName>
    </submittedName>
</protein>
<dbReference type="EMBL" id="WAAU01000029">
    <property type="protein sequence ID" value="KAB1154233.1"/>
    <property type="molecule type" value="Genomic_DNA"/>
</dbReference>
<keyword evidence="2" id="KW-1185">Reference proteome</keyword>
<organism evidence="1 2">
    <name type="scientific">Tenacibaculum aiptasiae</name>
    <dbReference type="NCBI Taxonomy" id="426481"/>
    <lineage>
        <taxon>Bacteria</taxon>
        <taxon>Pseudomonadati</taxon>
        <taxon>Bacteroidota</taxon>
        <taxon>Flavobacteriia</taxon>
        <taxon>Flavobacteriales</taxon>
        <taxon>Flavobacteriaceae</taxon>
        <taxon>Tenacibaculum</taxon>
    </lineage>
</organism>
<comment type="caution">
    <text evidence="1">The sequence shown here is derived from an EMBL/GenBank/DDBJ whole genome shotgun (WGS) entry which is preliminary data.</text>
</comment>